<name>A0ABP6YXU8_9ACTN</name>
<gene>
    <name evidence="1" type="ORF">GCM10022223_01460</name>
</gene>
<sequence length="77" mass="8795">MGKKWHAHTVHHVTERCPVHSKNIYPSSAVAGIAAKNVERKEGLESGAMDTFYCEESKGWHIGHRSIRARIERKWSI</sequence>
<dbReference type="RefSeq" id="WP_231485420.1">
    <property type="nucleotide sequence ID" value="NZ_BAAAZO010000001.1"/>
</dbReference>
<comment type="caution">
    <text evidence="1">The sequence shown here is derived from an EMBL/GenBank/DDBJ whole genome shotgun (WGS) entry which is preliminary data.</text>
</comment>
<keyword evidence="2" id="KW-1185">Reference proteome</keyword>
<proteinExistence type="predicted"/>
<protein>
    <submittedName>
        <fullName evidence="1">Uncharacterized protein</fullName>
    </submittedName>
</protein>
<organism evidence="1 2">
    <name type="scientific">Kineosporia mesophila</name>
    <dbReference type="NCBI Taxonomy" id="566012"/>
    <lineage>
        <taxon>Bacteria</taxon>
        <taxon>Bacillati</taxon>
        <taxon>Actinomycetota</taxon>
        <taxon>Actinomycetes</taxon>
        <taxon>Kineosporiales</taxon>
        <taxon>Kineosporiaceae</taxon>
        <taxon>Kineosporia</taxon>
    </lineage>
</organism>
<dbReference type="Proteomes" id="UP001501074">
    <property type="component" value="Unassembled WGS sequence"/>
</dbReference>
<dbReference type="EMBL" id="BAAAZO010000001">
    <property type="protein sequence ID" value="GAA3590667.1"/>
    <property type="molecule type" value="Genomic_DNA"/>
</dbReference>
<evidence type="ECO:0000313" key="2">
    <source>
        <dbReference type="Proteomes" id="UP001501074"/>
    </source>
</evidence>
<accession>A0ABP6YXU8</accession>
<evidence type="ECO:0000313" key="1">
    <source>
        <dbReference type="EMBL" id="GAA3590667.1"/>
    </source>
</evidence>
<reference evidence="2" key="1">
    <citation type="journal article" date="2019" name="Int. J. Syst. Evol. Microbiol.">
        <title>The Global Catalogue of Microorganisms (GCM) 10K type strain sequencing project: providing services to taxonomists for standard genome sequencing and annotation.</title>
        <authorList>
            <consortium name="The Broad Institute Genomics Platform"/>
            <consortium name="The Broad Institute Genome Sequencing Center for Infectious Disease"/>
            <person name="Wu L."/>
            <person name="Ma J."/>
        </authorList>
    </citation>
    <scope>NUCLEOTIDE SEQUENCE [LARGE SCALE GENOMIC DNA]</scope>
    <source>
        <strain evidence="2">JCM 16902</strain>
    </source>
</reference>